<dbReference type="SUPFAM" id="SSF47413">
    <property type="entry name" value="lambda repressor-like DNA-binding domains"/>
    <property type="match status" value="1"/>
</dbReference>
<protein>
    <submittedName>
        <fullName evidence="3">XRE family transcriptional regulator</fullName>
    </submittedName>
</protein>
<dbReference type="EMBL" id="JAWLJX010000003">
    <property type="protein sequence ID" value="MDV6262184.1"/>
    <property type="molecule type" value="Genomic_DNA"/>
</dbReference>
<evidence type="ECO:0000256" key="1">
    <source>
        <dbReference type="ARBA" id="ARBA00007227"/>
    </source>
</evidence>
<feature type="domain" description="HTH cro/C1-type" evidence="2">
    <location>
        <begin position="12"/>
        <end position="66"/>
    </location>
</feature>
<accession>A0ABU4BDA4</accession>
<organism evidence="3 4">
    <name type="scientific">Rhodococcoides yunnanense</name>
    <dbReference type="NCBI Taxonomy" id="278209"/>
    <lineage>
        <taxon>Bacteria</taxon>
        <taxon>Bacillati</taxon>
        <taxon>Actinomycetota</taxon>
        <taxon>Actinomycetes</taxon>
        <taxon>Mycobacteriales</taxon>
        <taxon>Nocardiaceae</taxon>
        <taxon>Rhodococcoides</taxon>
    </lineage>
</organism>
<name>A0ABU4BDA4_9NOCA</name>
<dbReference type="InterPro" id="IPR001387">
    <property type="entry name" value="Cro/C1-type_HTH"/>
</dbReference>
<evidence type="ECO:0000313" key="3">
    <source>
        <dbReference type="EMBL" id="MDV6262184.1"/>
    </source>
</evidence>
<dbReference type="RefSeq" id="WP_317564635.1">
    <property type="nucleotide sequence ID" value="NZ_JAWLJX010000003.1"/>
</dbReference>
<evidence type="ECO:0000313" key="4">
    <source>
        <dbReference type="Proteomes" id="UP001185755"/>
    </source>
</evidence>
<dbReference type="Gene3D" id="1.10.10.2910">
    <property type="match status" value="1"/>
</dbReference>
<dbReference type="PROSITE" id="PS50943">
    <property type="entry name" value="HTH_CROC1"/>
    <property type="match status" value="1"/>
</dbReference>
<comment type="caution">
    <text evidence="3">The sequence shown here is derived from an EMBL/GenBank/DDBJ whole genome shotgun (WGS) entry which is preliminary data.</text>
</comment>
<dbReference type="InterPro" id="IPR010359">
    <property type="entry name" value="IrrE_HExxH"/>
</dbReference>
<evidence type="ECO:0000259" key="2">
    <source>
        <dbReference type="PROSITE" id="PS50943"/>
    </source>
</evidence>
<proteinExistence type="inferred from homology"/>
<keyword evidence="4" id="KW-1185">Reference proteome</keyword>
<dbReference type="InterPro" id="IPR052345">
    <property type="entry name" value="Rad_response_metalloprotease"/>
</dbReference>
<dbReference type="Pfam" id="PF06114">
    <property type="entry name" value="Peptidase_M78"/>
    <property type="match status" value="1"/>
</dbReference>
<dbReference type="Gene3D" id="1.10.260.40">
    <property type="entry name" value="lambda repressor-like DNA-binding domains"/>
    <property type="match status" value="1"/>
</dbReference>
<dbReference type="Pfam" id="PF01381">
    <property type="entry name" value="HTH_3"/>
    <property type="match status" value="1"/>
</dbReference>
<dbReference type="CDD" id="cd00093">
    <property type="entry name" value="HTH_XRE"/>
    <property type="match status" value="1"/>
</dbReference>
<dbReference type="PANTHER" id="PTHR43236">
    <property type="entry name" value="ANTITOXIN HIGA1"/>
    <property type="match status" value="1"/>
</dbReference>
<dbReference type="PANTHER" id="PTHR43236:SF1">
    <property type="entry name" value="BLL7220 PROTEIN"/>
    <property type="match status" value="1"/>
</dbReference>
<comment type="similarity">
    <text evidence="1">Belongs to the short-chain fatty acyl-CoA assimilation regulator (ScfR) family.</text>
</comment>
<dbReference type="Proteomes" id="UP001185755">
    <property type="component" value="Unassembled WGS sequence"/>
</dbReference>
<reference evidence="3 4" key="1">
    <citation type="submission" date="2023-10" db="EMBL/GenBank/DDBJ databases">
        <title>Development of a sustainable strategy for remediation of hydrocarbon-contaminated territories based on the waste exchange concept.</title>
        <authorList>
            <person name="Krivoruchko A."/>
        </authorList>
    </citation>
    <scope>NUCLEOTIDE SEQUENCE [LARGE SCALE GENOMIC DNA]</scope>
    <source>
        <strain evidence="3 4">IEGM 1323</strain>
    </source>
</reference>
<dbReference type="InterPro" id="IPR010982">
    <property type="entry name" value="Lambda_DNA-bd_dom_sf"/>
</dbReference>
<dbReference type="SMART" id="SM00530">
    <property type="entry name" value="HTH_XRE"/>
    <property type="match status" value="1"/>
</dbReference>
<gene>
    <name evidence="3" type="ORF">R3P96_12625</name>
</gene>
<sequence length="371" mass="40247">MTDQDTDRGKRVVDLRELHALTQSELAAAAGIPQPNLSKIERGLLELTPASAHRICQATGTPVQFFDHEPAEMNAADMNFRKAAKVSVRGGRLVVQTVREISRVSGVLADAPIKLKRMELPIASDKDIRGRSDVDRWAELVRHTAGLSAVDPVRNVIRTAERAGVAVAPIQVPPDDAPSLLAGHSGMSTSAVRPTICFVTGQSGDRQRFTIAHELGHLLLHTSRSVPVVDREAEAHAFAGALLLPETVAGEHISETLTLQGFMRLKATFGISLQAAIMRGRQLGLLSTQRHRSLMIQISSRGWRKDEPVEVGHESPMLLWTELSAMYGNSPYARASSDLGVAPSLLSQWIPDRTTSADGGDVVSLATRRRL</sequence>